<dbReference type="EMBL" id="WWHY01000001">
    <property type="protein sequence ID" value="MYR34001.1"/>
    <property type="molecule type" value="Genomic_DNA"/>
</dbReference>
<dbReference type="PROSITE" id="PS51257">
    <property type="entry name" value="PROKAR_LIPOPROTEIN"/>
    <property type="match status" value="1"/>
</dbReference>
<accession>A0A7K2IVL7</accession>
<name>A0A7K2IVL7_9ACTN</name>
<evidence type="ECO:0008006" key="3">
    <source>
        <dbReference type="Google" id="ProtNLM"/>
    </source>
</evidence>
<dbReference type="Proteomes" id="UP000467124">
    <property type="component" value="Unassembled WGS sequence"/>
</dbReference>
<gene>
    <name evidence="1" type="ORF">GTW20_17510</name>
</gene>
<dbReference type="RefSeq" id="WP_161111374.1">
    <property type="nucleotide sequence ID" value="NZ_JBEYHC010000107.1"/>
</dbReference>
<sequence length="227" mass="24328">MAGATDKERLRVRTGGRSVAVAAAALLTLGACSSGGSDEISLERGESGMLPAVEPPGPEGFDNVDVAGVEIDAPEDWEVQNEGGQLCLTPPGQSACAYGSIRLVPEQAENHPQSWPKKDDAFYDDDGWADDTSSCRSLNTAASGNIGVDKATLTSDNGQVFEHADGLKSHHSVWSVTCDNEDTFEVRMWFLPESDVLLYVWSVDAQYSSVYDEIAASMDSTEYRAGR</sequence>
<reference evidence="1 2" key="1">
    <citation type="journal article" date="2019" name="Nat. Commun.">
        <title>The antimicrobial potential of Streptomyces from insect microbiomes.</title>
        <authorList>
            <person name="Chevrette M.G."/>
            <person name="Carlson C.M."/>
            <person name="Ortega H.E."/>
            <person name="Thomas C."/>
            <person name="Ananiev G.E."/>
            <person name="Barns K.J."/>
            <person name="Book A.J."/>
            <person name="Cagnazzo J."/>
            <person name="Carlos C."/>
            <person name="Flanigan W."/>
            <person name="Grubbs K.J."/>
            <person name="Horn H.A."/>
            <person name="Hoffmann F.M."/>
            <person name="Klassen J.L."/>
            <person name="Knack J.J."/>
            <person name="Lewin G.R."/>
            <person name="McDonald B.R."/>
            <person name="Muller L."/>
            <person name="Melo W.G.P."/>
            <person name="Pinto-Tomas A.A."/>
            <person name="Schmitz A."/>
            <person name="Wendt-Pienkowski E."/>
            <person name="Wildman S."/>
            <person name="Zhao M."/>
            <person name="Zhang F."/>
            <person name="Bugni T.S."/>
            <person name="Andes D.R."/>
            <person name="Pupo M.T."/>
            <person name="Currie C.R."/>
        </authorList>
    </citation>
    <scope>NUCLEOTIDE SEQUENCE [LARGE SCALE GENOMIC DNA]</scope>
    <source>
        <strain evidence="1 2">SID5840</strain>
    </source>
</reference>
<protein>
    <recommendedName>
        <fullName evidence="3">DUF3558 domain-containing protein</fullName>
    </recommendedName>
</protein>
<comment type="caution">
    <text evidence="1">The sequence shown here is derived from an EMBL/GenBank/DDBJ whole genome shotgun (WGS) entry which is preliminary data.</text>
</comment>
<dbReference type="AlphaFoldDB" id="A0A7K2IVL7"/>
<proteinExistence type="predicted"/>
<evidence type="ECO:0000313" key="2">
    <source>
        <dbReference type="Proteomes" id="UP000467124"/>
    </source>
</evidence>
<evidence type="ECO:0000313" key="1">
    <source>
        <dbReference type="EMBL" id="MYR34001.1"/>
    </source>
</evidence>
<organism evidence="1 2">
    <name type="scientific">Nocardiopsis alba</name>
    <dbReference type="NCBI Taxonomy" id="53437"/>
    <lineage>
        <taxon>Bacteria</taxon>
        <taxon>Bacillati</taxon>
        <taxon>Actinomycetota</taxon>
        <taxon>Actinomycetes</taxon>
        <taxon>Streptosporangiales</taxon>
        <taxon>Nocardiopsidaceae</taxon>
        <taxon>Nocardiopsis</taxon>
    </lineage>
</organism>